<comment type="caution">
    <text evidence="2">The sequence shown here is derived from an EMBL/GenBank/DDBJ whole genome shotgun (WGS) entry which is preliminary data.</text>
</comment>
<dbReference type="Proteomes" id="UP001476798">
    <property type="component" value="Unassembled WGS sequence"/>
</dbReference>
<evidence type="ECO:0000313" key="2">
    <source>
        <dbReference type="EMBL" id="MEQ2164808.1"/>
    </source>
</evidence>
<accession>A0ABV0N0B1</accession>
<proteinExistence type="predicted"/>
<keyword evidence="3" id="KW-1185">Reference proteome</keyword>
<name>A0ABV0N0B1_9TELE</name>
<dbReference type="EMBL" id="JAHRIO010020608">
    <property type="protein sequence ID" value="MEQ2164808.1"/>
    <property type="molecule type" value="Genomic_DNA"/>
</dbReference>
<gene>
    <name evidence="2" type="ORF">GOODEAATRI_010490</name>
</gene>
<evidence type="ECO:0000313" key="3">
    <source>
        <dbReference type="Proteomes" id="UP001476798"/>
    </source>
</evidence>
<sequence length="153" mass="16813">MVKRAQPGPRADPYKTPSSAGVMAQSFTGRTFRRYPQLLLRGPLIKPRVNTFLAAVNRSAYTRRPQPTFPDGLSVGVKQDSEFGLPTLPFSRVLLQNALTECLSLTVNSARNSGAARCSMARAFSCIHLNCLVHLIAAVNRGRVTARDTHRYA</sequence>
<organism evidence="2 3">
    <name type="scientific">Goodea atripinnis</name>
    <dbReference type="NCBI Taxonomy" id="208336"/>
    <lineage>
        <taxon>Eukaryota</taxon>
        <taxon>Metazoa</taxon>
        <taxon>Chordata</taxon>
        <taxon>Craniata</taxon>
        <taxon>Vertebrata</taxon>
        <taxon>Euteleostomi</taxon>
        <taxon>Actinopterygii</taxon>
        <taxon>Neopterygii</taxon>
        <taxon>Teleostei</taxon>
        <taxon>Neoteleostei</taxon>
        <taxon>Acanthomorphata</taxon>
        <taxon>Ovalentaria</taxon>
        <taxon>Atherinomorphae</taxon>
        <taxon>Cyprinodontiformes</taxon>
        <taxon>Goodeidae</taxon>
        <taxon>Goodea</taxon>
    </lineage>
</organism>
<feature type="region of interest" description="Disordered" evidence="1">
    <location>
        <begin position="1"/>
        <end position="20"/>
    </location>
</feature>
<reference evidence="2 3" key="1">
    <citation type="submission" date="2021-06" db="EMBL/GenBank/DDBJ databases">
        <authorList>
            <person name="Palmer J.M."/>
        </authorList>
    </citation>
    <scope>NUCLEOTIDE SEQUENCE [LARGE SCALE GENOMIC DNA]</scope>
    <source>
        <strain evidence="2 3">GA_2019</strain>
        <tissue evidence="2">Muscle</tissue>
    </source>
</reference>
<evidence type="ECO:0000256" key="1">
    <source>
        <dbReference type="SAM" id="MobiDB-lite"/>
    </source>
</evidence>
<protein>
    <submittedName>
        <fullName evidence="2">Uncharacterized protein</fullName>
    </submittedName>
</protein>